<keyword evidence="6" id="KW-1185">Reference proteome</keyword>
<evidence type="ECO:0000259" key="4">
    <source>
        <dbReference type="Pfam" id="PF00733"/>
    </source>
</evidence>
<evidence type="ECO:0000256" key="1">
    <source>
        <dbReference type="ARBA" id="ARBA00005187"/>
    </source>
</evidence>
<dbReference type="SUPFAM" id="SSF52402">
    <property type="entry name" value="Adenine nucleotide alpha hydrolases-like"/>
    <property type="match status" value="1"/>
</dbReference>
<organism evidence="5 6">
    <name type="scientific">Coraliomargarita algicola</name>
    <dbReference type="NCBI Taxonomy" id="3092156"/>
    <lineage>
        <taxon>Bacteria</taxon>
        <taxon>Pseudomonadati</taxon>
        <taxon>Verrucomicrobiota</taxon>
        <taxon>Opitutia</taxon>
        <taxon>Puniceicoccales</taxon>
        <taxon>Coraliomargaritaceae</taxon>
        <taxon>Coraliomargarita</taxon>
    </lineage>
</organism>
<evidence type="ECO:0000313" key="6">
    <source>
        <dbReference type="Proteomes" id="UP001324993"/>
    </source>
</evidence>
<dbReference type="PANTHER" id="PTHR43284">
    <property type="entry name" value="ASPARAGINE SYNTHETASE (GLUTAMINE-HYDROLYZING)"/>
    <property type="match status" value="1"/>
</dbReference>
<dbReference type="RefSeq" id="WP_319831892.1">
    <property type="nucleotide sequence ID" value="NZ_CP138858.1"/>
</dbReference>
<comment type="pathway">
    <text evidence="1">Amino-acid biosynthesis; L-asparagine biosynthesis; L-asparagine from L-aspartate (L-Gln route): step 1/1.</text>
</comment>
<dbReference type="Gene3D" id="3.40.50.620">
    <property type="entry name" value="HUPs"/>
    <property type="match status" value="1"/>
</dbReference>
<accession>A0ABZ0RJ36</accession>
<dbReference type="PANTHER" id="PTHR43284:SF1">
    <property type="entry name" value="ASPARAGINE SYNTHETASE"/>
    <property type="match status" value="1"/>
</dbReference>
<reference evidence="5 6" key="1">
    <citation type="submission" date="2023-11" db="EMBL/GenBank/DDBJ databases">
        <title>Coraliomargarita sp. nov., isolated from marine algae.</title>
        <authorList>
            <person name="Lee J.K."/>
            <person name="Baek J.H."/>
            <person name="Kim J.M."/>
            <person name="Choi D.G."/>
            <person name="Jeon C.O."/>
        </authorList>
    </citation>
    <scope>NUCLEOTIDE SEQUENCE [LARGE SCALE GENOMIC DNA]</scope>
    <source>
        <strain evidence="5 6">J2-16</strain>
    </source>
</reference>
<dbReference type="InterPro" id="IPR001962">
    <property type="entry name" value="Asn_synthase"/>
</dbReference>
<evidence type="ECO:0000256" key="2">
    <source>
        <dbReference type="ARBA" id="ARBA00012737"/>
    </source>
</evidence>
<dbReference type="Proteomes" id="UP001324993">
    <property type="component" value="Chromosome"/>
</dbReference>
<sequence>MNYLSLVNGKGVNCVESIGSKHVHFRQDYKLSHWRAIDDPTAPVALYILGRPTIEVADWAGYTSAPNYITTLLLKRYQSSDSLAAFAASLNGAYTILIVSRRENVVHLILDRAGMFPVFVHAATDVKKVQFATQSGVLAGALNQVSLDRVSVAEFLRHGKVHSPNTYYNEIKALPSATCHSWYFETNRYHYSDYRGTVPELFTKVEDGVEAIAKSIEAATLRRTQSAYGPQAVLLSGGADSRAILCNAQTPLAAITLYNDHNTETRVASQIAAACQARHHLIRRDFDHYLSCIHQSVAASGGMSTFTNEHCLPVRKHPTVLAYDQLLSGCCFDYFFKGICLNLEFARVLGRPSPLSKIAAYQSIYYKGLDCPLQASYFAEVRLREEQRFADFSDLNDLECRRVLPLYAEQDGIMRQSLSRFFDWDLVAADAAVLDSFHRMPAAWKLNGYRFEQAIRRILPKKIADIPHANKGVPLGMHPQRYLTYCILRKIGRSFRRKTVGNRLAGEGSWIDLNTYFMQSEMVHDLWNRVEHEERSILSDILGYNPWLSSVPQILHQPGGAELFARLLTFAVWHRMWRESSLLQYAFS</sequence>
<dbReference type="InterPro" id="IPR029055">
    <property type="entry name" value="Ntn_hydrolases_N"/>
</dbReference>
<dbReference type="Gene3D" id="3.60.20.10">
    <property type="entry name" value="Glutamine Phosphoribosylpyrophosphate, subunit 1, domain 1"/>
    <property type="match status" value="1"/>
</dbReference>
<evidence type="ECO:0000313" key="5">
    <source>
        <dbReference type="EMBL" id="WPJ94990.1"/>
    </source>
</evidence>
<protein>
    <recommendedName>
        <fullName evidence="2">asparagine synthase (glutamine-hydrolyzing)</fullName>
        <ecNumber evidence="2">6.3.5.4</ecNumber>
    </recommendedName>
</protein>
<dbReference type="EC" id="6.3.5.4" evidence="2"/>
<feature type="domain" description="Asparagine synthetase" evidence="4">
    <location>
        <begin position="213"/>
        <end position="313"/>
    </location>
</feature>
<dbReference type="InterPro" id="IPR051786">
    <property type="entry name" value="ASN_synthetase/amidase"/>
</dbReference>
<dbReference type="SUPFAM" id="SSF56235">
    <property type="entry name" value="N-terminal nucleophile aminohydrolases (Ntn hydrolases)"/>
    <property type="match status" value="1"/>
</dbReference>
<proteinExistence type="predicted"/>
<dbReference type="EMBL" id="CP138858">
    <property type="protein sequence ID" value="WPJ94990.1"/>
    <property type="molecule type" value="Genomic_DNA"/>
</dbReference>
<gene>
    <name evidence="5" type="ORF">SH580_16300</name>
</gene>
<evidence type="ECO:0000256" key="3">
    <source>
        <dbReference type="ARBA" id="ARBA00048741"/>
    </source>
</evidence>
<comment type="catalytic activity">
    <reaction evidence="3">
        <text>L-aspartate + L-glutamine + ATP + H2O = L-asparagine + L-glutamate + AMP + diphosphate + H(+)</text>
        <dbReference type="Rhea" id="RHEA:12228"/>
        <dbReference type="ChEBI" id="CHEBI:15377"/>
        <dbReference type="ChEBI" id="CHEBI:15378"/>
        <dbReference type="ChEBI" id="CHEBI:29985"/>
        <dbReference type="ChEBI" id="CHEBI:29991"/>
        <dbReference type="ChEBI" id="CHEBI:30616"/>
        <dbReference type="ChEBI" id="CHEBI:33019"/>
        <dbReference type="ChEBI" id="CHEBI:58048"/>
        <dbReference type="ChEBI" id="CHEBI:58359"/>
        <dbReference type="ChEBI" id="CHEBI:456215"/>
        <dbReference type="EC" id="6.3.5.4"/>
    </reaction>
</comment>
<name>A0ABZ0RJ36_9BACT</name>
<dbReference type="InterPro" id="IPR014729">
    <property type="entry name" value="Rossmann-like_a/b/a_fold"/>
</dbReference>
<dbReference type="Pfam" id="PF00733">
    <property type="entry name" value="Asn_synthase"/>
    <property type="match status" value="1"/>
</dbReference>